<proteinExistence type="predicted"/>
<reference evidence="2" key="1">
    <citation type="submission" date="2022-01" db="EMBL/GenBank/DDBJ databases">
        <authorList>
            <person name="King R."/>
        </authorList>
    </citation>
    <scope>NUCLEOTIDE SEQUENCE</scope>
</reference>
<dbReference type="EMBL" id="OU898283">
    <property type="protein sequence ID" value="CAG9839543.1"/>
    <property type="molecule type" value="Genomic_DNA"/>
</dbReference>
<dbReference type="Gene3D" id="3.40.525.10">
    <property type="entry name" value="CRAL-TRIO lipid binding domain"/>
    <property type="match status" value="1"/>
</dbReference>
<gene>
    <name evidence="2" type="ORF">DIABBA_LOCUS12301</name>
</gene>
<dbReference type="Pfam" id="PF00650">
    <property type="entry name" value="CRAL_TRIO"/>
    <property type="match status" value="1"/>
</dbReference>
<feature type="domain" description="CRAL-TRIO" evidence="1">
    <location>
        <begin position="87"/>
        <end position="245"/>
    </location>
</feature>
<evidence type="ECO:0000313" key="3">
    <source>
        <dbReference type="Proteomes" id="UP001153709"/>
    </source>
</evidence>
<name>A0A9N9TDW7_DIABA</name>
<keyword evidence="3" id="KW-1185">Reference proteome</keyword>
<dbReference type="Proteomes" id="UP001153709">
    <property type="component" value="Chromosome 8"/>
</dbReference>
<dbReference type="AlphaFoldDB" id="A0A9N9TDW7"/>
<dbReference type="CDD" id="cd00170">
    <property type="entry name" value="SEC14"/>
    <property type="match status" value="1"/>
</dbReference>
<dbReference type="OrthoDB" id="1434354at2759"/>
<dbReference type="PANTHER" id="PTHR10174">
    <property type="entry name" value="ALPHA-TOCOPHEROL TRANSFER PROTEIN-RELATED"/>
    <property type="match status" value="1"/>
</dbReference>
<evidence type="ECO:0000259" key="1">
    <source>
        <dbReference type="PROSITE" id="PS50191"/>
    </source>
</evidence>
<dbReference type="GO" id="GO:1902936">
    <property type="term" value="F:phosphatidylinositol bisphosphate binding"/>
    <property type="evidence" value="ECO:0007669"/>
    <property type="project" value="TreeGrafter"/>
</dbReference>
<dbReference type="PANTHER" id="PTHR10174:SF213">
    <property type="entry name" value="CRAL-TRIO DOMAIN-CONTAINING PROTEIN"/>
    <property type="match status" value="1"/>
</dbReference>
<accession>A0A9N9TDW7</accession>
<dbReference type="InterPro" id="IPR001251">
    <property type="entry name" value="CRAL-TRIO_dom"/>
</dbReference>
<protein>
    <recommendedName>
        <fullName evidence="1">CRAL-TRIO domain-containing protein</fullName>
    </recommendedName>
</protein>
<dbReference type="InterPro" id="IPR036273">
    <property type="entry name" value="CRAL/TRIO_N_dom_sf"/>
</dbReference>
<evidence type="ECO:0000313" key="2">
    <source>
        <dbReference type="EMBL" id="CAG9839543.1"/>
    </source>
</evidence>
<dbReference type="SUPFAM" id="SSF52087">
    <property type="entry name" value="CRAL/TRIO domain"/>
    <property type="match status" value="1"/>
</dbReference>
<dbReference type="PROSITE" id="PS50191">
    <property type="entry name" value="CRAL_TRIO"/>
    <property type="match status" value="1"/>
</dbReference>
<sequence length="274" mass="31808">MKFKFSASDVVAQKRTTQENISLIKKWLRAGDEKYVPSLLSDEFIVLFLLSCNNDVEMTKKTVIAYYRLRKESPELFDDRTSEREDIKKALNTLRMISIPNRTEENNQVIYVSIKDTDSKNFELHPIMKASLMLIDIEHHTSPPDGVIFLADMKGLGFFHVFKLNPISLKKYFTYLGEGVPTQFKGMHFMNGNYFLDQMMNILKAFIDPDVINRLHIHSAGWNPGELFPKKCLPKELAGDLESEDVLSETTLQLFKDREDFWKAEEELRKSVLK</sequence>
<dbReference type="SUPFAM" id="SSF46938">
    <property type="entry name" value="CRAL/TRIO N-terminal domain"/>
    <property type="match status" value="1"/>
</dbReference>
<organism evidence="2 3">
    <name type="scientific">Diabrotica balteata</name>
    <name type="common">Banded cucumber beetle</name>
    <dbReference type="NCBI Taxonomy" id="107213"/>
    <lineage>
        <taxon>Eukaryota</taxon>
        <taxon>Metazoa</taxon>
        <taxon>Ecdysozoa</taxon>
        <taxon>Arthropoda</taxon>
        <taxon>Hexapoda</taxon>
        <taxon>Insecta</taxon>
        <taxon>Pterygota</taxon>
        <taxon>Neoptera</taxon>
        <taxon>Endopterygota</taxon>
        <taxon>Coleoptera</taxon>
        <taxon>Polyphaga</taxon>
        <taxon>Cucujiformia</taxon>
        <taxon>Chrysomeloidea</taxon>
        <taxon>Chrysomelidae</taxon>
        <taxon>Galerucinae</taxon>
        <taxon>Diabroticina</taxon>
        <taxon>Diabroticites</taxon>
        <taxon>Diabrotica</taxon>
    </lineage>
</organism>
<dbReference type="GO" id="GO:0016020">
    <property type="term" value="C:membrane"/>
    <property type="evidence" value="ECO:0007669"/>
    <property type="project" value="TreeGrafter"/>
</dbReference>
<dbReference type="InterPro" id="IPR036865">
    <property type="entry name" value="CRAL-TRIO_dom_sf"/>
</dbReference>